<dbReference type="InterPro" id="IPR055430">
    <property type="entry name" value="HAT_Syf1_CNRKL1_C"/>
</dbReference>
<reference evidence="7 8" key="2">
    <citation type="journal article" date="2012" name="Proc. Natl. Acad. Sci. U.S.A.">
        <title>Antigenic diversity is generated by distinct evolutionary mechanisms in African trypanosome species.</title>
        <authorList>
            <person name="Jackson A.P."/>
            <person name="Berry A."/>
            <person name="Aslett M."/>
            <person name="Allison H.C."/>
            <person name="Burton P."/>
            <person name="Vavrova-Anderson J."/>
            <person name="Brown R."/>
            <person name="Browne H."/>
            <person name="Corton N."/>
            <person name="Hauser H."/>
            <person name="Gamble J."/>
            <person name="Gilderthorp R."/>
            <person name="Marcello L."/>
            <person name="McQuillan J."/>
            <person name="Otto T.D."/>
            <person name="Quail M.A."/>
            <person name="Sanders M.J."/>
            <person name="van Tonder A."/>
            <person name="Ginger M.L."/>
            <person name="Field M.C."/>
            <person name="Barry J.D."/>
            <person name="Hertz-Fowler C."/>
            <person name="Berriman M."/>
        </authorList>
    </citation>
    <scope>NUCLEOTIDE SEQUENCE [LARGE SCALE GENOMIC DNA]</scope>
    <source>
        <strain evidence="7 8">IL3000</strain>
    </source>
</reference>
<feature type="region of interest" description="Disordered" evidence="5">
    <location>
        <begin position="634"/>
        <end position="672"/>
    </location>
</feature>
<dbReference type="PANTHER" id="PTHR23270">
    <property type="entry name" value="PROGRAMMED CELL DEATH PROTEIN 11 PRE-RRNA PROCESSING PROTEIN RRP5"/>
    <property type="match status" value="1"/>
</dbReference>
<dbReference type="InterPro" id="IPR003107">
    <property type="entry name" value="HAT"/>
</dbReference>
<evidence type="ECO:0000313" key="8">
    <source>
        <dbReference type="Proteomes" id="UP000000702"/>
    </source>
</evidence>
<organism evidence="7 8">
    <name type="scientific">Trypanosoma congolense (strain IL3000)</name>
    <dbReference type="NCBI Taxonomy" id="1068625"/>
    <lineage>
        <taxon>Eukaryota</taxon>
        <taxon>Discoba</taxon>
        <taxon>Euglenozoa</taxon>
        <taxon>Kinetoplastea</taxon>
        <taxon>Metakinetoplastina</taxon>
        <taxon>Trypanosomatida</taxon>
        <taxon>Trypanosomatidae</taxon>
        <taxon>Trypanosoma</taxon>
        <taxon>Nannomonas</taxon>
    </lineage>
</organism>
<dbReference type="InterPro" id="IPR045209">
    <property type="entry name" value="Rrp5"/>
</dbReference>
<comment type="caution">
    <text evidence="7">The sequence shown here is derived from an EMBL/GenBank/DDBJ whole genome shotgun (WGS) entry which is preliminary data.</text>
</comment>
<feature type="compositionally biased region" description="Low complexity" evidence="5">
    <location>
        <begin position="646"/>
        <end position="664"/>
    </location>
</feature>
<feature type="compositionally biased region" description="Acidic residues" evidence="5">
    <location>
        <begin position="312"/>
        <end position="325"/>
    </location>
</feature>
<dbReference type="SMART" id="SM00386">
    <property type="entry name" value="HAT"/>
    <property type="match status" value="3"/>
</dbReference>
<protein>
    <submittedName>
        <fullName evidence="7">WGS project CAEQ00000000 data, annotated contig 695</fullName>
    </submittedName>
</protein>
<dbReference type="AlphaFoldDB" id="F9WHV1"/>
<dbReference type="PANTHER" id="PTHR23270:SF10">
    <property type="entry name" value="PROTEIN RRP5 HOMOLOG"/>
    <property type="match status" value="1"/>
</dbReference>
<dbReference type="SUPFAM" id="SSF48452">
    <property type="entry name" value="TPR-like"/>
    <property type="match status" value="2"/>
</dbReference>
<dbReference type="Pfam" id="PF23231">
    <property type="entry name" value="HAT_Syf1_CNRKL1_C"/>
    <property type="match status" value="1"/>
</dbReference>
<proteinExistence type="predicted"/>
<gene>
    <name evidence="7" type="ORF">TCIL3000_0_17790</name>
</gene>
<evidence type="ECO:0000256" key="4">
    <source>
        <dbReference type="ARBA" id="ARBA00023242"/>
    </source>
</evidence>
<keyword evidence="8" id="KW-1185">Reference proteome</keyword>
<dbReference type="Proteomes" id="UP000000702">
    <property type="component" value="Unassembled WGS sequence"/>
</dbReference>
<comment type="subcellular location">
    <subcellularLocation>
        <location evidence="1">Nucleus</location>
    </subcellularLocation>
</comment>
<dbReference type="OMA" id="RTVAMNF"/>
<dbReference type="EMBL" id="CAEQ01002487">
    <property type="protein sequence ID" value="CCD16896.1"/>
    <property type="molecule type" value="Genomic_DNA"/>
</dbReference>
<evidence type="ECO:0000256" key="3">
    <source>
        <dbReference type="ARBA" id="ARBA00022737"/>
    </source>
</evidence>
<dbReference type="GO" id="GO:0003723">
    <property type="term" value="F:RNA binding"/>
    <property type="evidence" value="ECO:0007669"/>
    <property type="project" value="TreeGrafter"/>
</dbReference>
<evidence type="ECO:0000259" key="6">
    <source>
        <dbReference type="Pfam" id="PF23231"/>
    </source>
</evidence>
<evidence type="ECO:0000256" key="1">
    <source>
        <dbReference type="ARBA" id="ARBA00004123"/>
    </source>
</evidence>
<dbReference type="Gene3D" id="1.25.40.10">
    <property type="entry name" value="Tetratricopeptide repeat domain"/>
    <property type="match status" value="2"/>
</dbReference>
<dbReference type="GO" id="GO:0006364">
    <property type="term" value="P:rRNA processing"/>
    <property type="evidence" value="ECO:0007669"/>
    <property type="project" value="UniProtKB-KW"/>
</dbReference>
<dbReference type="GO" id="GO:0032040">
    <property type="term" value="C:small-subunit processome"/>
    <property type="evidence" value="ECO:0007669"/>
    <property type="project" value="TreeGrafter"/>
</dbReference>
<keyword evidence="3" id="KW-0677">Repeat</keyword>
<evidence type="ECO:0000256" key="2">
    <source>
        <dbReference type="ARBA" id="ARBA00022552"/>
    </source>
</evidence>
<feature type="domain" description="Pre-mRNA-splicing factor Syf1/CRNKL1-like C-terminal HAT-repeats" evidence="6">
    <location>
        <begin position="368"/>
        <end position="626"/>
    </location>
</feature>
<dbReference type="VEuPathDB" id="TriTrypDB:TcIL3000_0_17790"/>
<keyword evidence="4" id="KW-0539">Nucleus</keyword>
<keyword evidence="2" id="KW-0698">rRNA processing</keyword>
<evidence type="ECO:0000313" key="7">
    <source>
        <dbReference type="EMBL" id="CCD16896.1"/>
    </source>
</evidence>
<dbReference type="InterPro" id="IPR011990">
    <property type="entry name" value="TPR-like_helical_dom_sf"/>
</dbReference>
<reference evidence="8" key="1">
    <citation type="submission" date="2011-07" db="EMBL/GenBank/DDBJ databases">
        <title>Divergent evolution of antigenic variation in African trypanosomes.</title>
        <authorList>
            <person name="Jackson A.P."/>
            <person name="Berry A."/>
            <person name="Allison H.C."/>
            <person name="Burton P."/>
            <person name="Anderson J."/>
            <person name="Aslett M."/>
            <person name="Brown R."/>
            <person name="Corton N."/>
            <person name="Harris D."/>
            <person name="Hauser H."/>
            <person name="Gamble J."/>
            <person name="Gilderthorp R."/>
            <person name="McQuillan J."/>
            <person name="Quail M.A."/>
            <person name="Sanders M."/>
            <person name="Van Tonder A."/>
            <person name="Ginger M.L."/>
            <person name="Donelson J.E."/>
            <person name="Field M.C."/>
            <person name="Barry J.D."/>
            <person name="Berriman M."/>
            <person name="Hertz-Fowler C."/>
        </authorList>
    </citation>
    <scope>NUCLEOTIDE SEQUENCE [LARGE SCALE GENOMIC DNA]</scope>
    <source>
        <strain evidence="8">IL3000</strain>
    </source>
</reference>
<accession>F9WHV1</accession>
<feature type="region of interest" description="Disordered" evidence="5">
    <location>
        <begin position="304"/>
        <end position="334"/>
    </location>
</feature>
<name>F9WHV1_TRYCI</name>
<evidence type="ECO:0000256" key="5">
    <source>
        <dbReference type="SAM" id="MobiDB-lite"/>
    </source>
</evidence>
<sequence>MHYREYRVHHADADAIIVQLPGNSGFGKLTVETLGGDELASAMLKRLASHEKIKAVARPARSQHYRLLSIQLVELWSGVATYAAPVSALLSRLFRKHVLVGLGTTTMGHVVKSSPDRGVVLSLQSGLTAVAVLESISEDVGSVEVRLLNYDVQLGVVNVTVQVDVVERTPIDQDALRELLTSVNVGSVVSATVLISCTDDNCAIVEVPCGDRGSVIGYYIYNWPGSNTSTNDKPIVGSCLELTLEFVPEDPALSSILPFFVLSHRRNFACLPAIRCASTSPMLEPSAAPPFAAGLSGNFPWRDHKRQRRAEAEEDFSDDNGEDQENAAMSSRKMRRRKLEEAIDAYERSMETAVPSSPEEFQRLLLASPNNSYLWVQWMTHHVSLQQYEDARLVAEKALSTIGVRESQERLNVWVAYMNLENLHGTAESLASVFKRALQHALDELVVYERLADIFGATHKSAQLLSLCRTMVSKYRKVPRTWERLGTVLIDQNRRELLKRVLKDMNGALRRDEYAVTVVHLGVHEYRNGSVENARALFEGLLLRMPKKSDVWSVYLDQELGLLARRAESSSVAFVRSLFERAVATNFSAKIMQQILTRFMSFERVHGTPADVERVKARARSYVEAKINASVGSVDPAASRAHSGSTRRTTAVAPATVAAGSARAGTDESGGN</sequence>